<comment type="catalytic activity">
    <reaction evidence="3">
        <text>N-terminal L-alanyl-[ribosomal protein bS18] + acetyl-CoA = N-terminal N(alpha)-acetyl-L-alanyl-[ribosomal protein bS18] + CoA + H(+)</text>
        <dbReference type="Rhea" id="RHEA:43756"/>
        <dbReference type="Rhea" id="RHEA-COMP:10676"/>
        <dbReference type="Rhea" id="RHEA-COMP:10677"/>
        <dbReference type="ChEBI" id="CHEBI:15378"/>
        <dbReference type="ChEBI" id="CHEBI:57287"/>
        <dbReference type="ChEBI" id="CHEBI:57288"/>
        <dbReference type="ChEBI" id="CHEBI:64718"/>
        <dbReference type="ChEBI" id="CHEBI:83683"/>
        <dbReference type="EC" id="2.3.1.266"/>
    </reaction>
</comment>
<comment type="caution">
    <text evidence="3">Lacks conserved residue(s) required for the propagation of feature annotation.</text>
</comment>
<comment type="function">
    <text evidence="3">Acetylates the N-terminal alanine of ribosomal protein bS18.</text>
</comment>
<sequence length="175" mass="19268">MTSTAPVSAAFARPQAMSPADLDDVERIEKAVYAFPWTRKNFADSISSGYSAWVVRDAGAMLGYCVLMMVLDEGHLLNISVAKDAQGRGVGRHLLDWTEKVAVSLGARTVLLEVRPSNPVAQGFYERHRYERIGVRRNYYPAPDGREDAIVMRKTFLAGEHQVNGSARQAGRGAL</sequence>
<reference evidence="5 6" key="1">
    <citation type="submission" date="2020-07" db="EMBL/GenBank/DDBJ databases">
        <title>Genomic Encyclopedia of Type Strains, Phase IV (KMG-V): Genome sequencing to study the core and pangenomes of soil and plant-associated prokaryotes.</title>
        <authorList>
            <person name="Whitman W."/>
        </authorList>
    </citation>
    <scope>NUCLEOTIDE SEQUENCE [LARGE SCALE GENOMIC DNA]</scope>
    <source>
        <strain evidence="5 6">SAS40</strain>
    </source>
</reference>
<feature type="active site" description="Proton acceptor" evidence="3">
    <location>
        <position position="113"/>
    </location>
</feature>
<gene>
    <name evidence="3" type="primary">rimI</name>
    <name evidence="5" type="ORF">FHW18_003619</name>
</gene>
<feature type="active site" description="Proton donor" evidence="3">
    <location>
        <position position="125"/>
    </location>
</feature>
<dbReference type="AlphaFoldDB" id="A0A7Y9IWL8"/>
<comment type="similarity">
    <text evidence="3">Belongs to the acetyltransferase family. RimI subfamily.</text>
</comment>
<name>A0A7Y9IWL8_9BURK</name>
<dbReference type="InterPro" id="IPR006464">
    <property type="entry name" value="AcTrfase_RimI/Ard1"/>
</dbReference>
<dbReference type="SUPFAM" id="SSF55729">
    <property type="entry name" value="Acyl-CoA N-acyltransferases (Nat)"/>
    <property type="match status" value="1"/>
</dbReference>
<dbReference type="HAMAP" id="MF_02210">
    <property type="entry name" value="RimI"/>
    <property type="match status" value="1"/>
</dbReference>
<dbReference type="EMBL" id="JACBYR010000001">
    <property type="protein sequence ID" value="NYE84348.1"/>
    <property type="molecule type" value="Genomic_DNA"/>
</dbReference>
<evidence type="ECO:0000313" key="6">
    <source>
        <dbReference type="Proteomes" id="UP000542125"/>
    </source>
</evidence>
<organism evidence="5 6">
    <name type="scientific">Pigmentiphaga litoralis</name>
    <dbReference type="NCBI Taxonomy" id="516702"/>
    <lineage>
        <taxon>Bacteria</taxon>
        <taxon>Pseudomonadati</taxon>
        <taxon>Pseudomonadota</taxon>
        <taxon>Betaproteobacteria</taxon>
        <taxon>Burkholderiales</taxon>
        <taxon>Alcaligenaceae</taxon>
        <taxon>Pigmentiphaga</taxon>
    </lineage>
</organism>
<dbReference type="InterPro" id="IPR000182">
    <property type="entry name" value="GNAT_dom"/>
</dbReference>
<keyword evidence="1 3" id="KW-0808">Transferase</keyword>
<dbReference type="Pfam" id="PF00583">
    <property type="entry name" value="Acetyltransf_1"/>
    <property type="match status" value="1"/>
</dbReference>
<dbReference type="EC" id="2.3.1.266" evidence="3"/>
<dbReference type="CDD" id="cd04301">
    <property type="entry name" value="NAT_SF"/>
    <property type="match status" value="1"/>
</dbReference>
<accession>A0A7Y9IWL8</accession>
<dbReference type="GO" id="GO:0005737">
    <property type="term" value="C:cytoplasm"/>
    <property type="evidence" value="ECO:0007669"/>
    <property type="project" value="UniProtKB-SubCell"/>
</dbReference>
<dbReference type="InterPro" id="IPR043690">
    <property type="entry name" value="RimI"/>
</dbReference>
<dbReference type="Proteomes" id="UP000542125">
    <property type="component" value="Unassembled WGS sequence"/>
</dbReference>
<protein>
    <recommendedName>
        <fullName evidence="3">[Ribosomal protein bS18]-alanine N-acetyltransferase</fullName>
        <ecNumber evidence="3">2.3.1.266</ecNumber>
    </recommendedName>
</protein>
<dbReference type="InterPro" id="IPR050832">
    <property type="entry name" value="Bact_Acetyltransf"/>
</dbReference>
<keyword evidence="2 3" id="KW-0012">Acyltransferase</keyword>
<evidence type="ECO:0000256" key="2">
    <source>
        <dbReference type="ARBA" id="ARBA00023315"/>
    </source>
</evidence>
<keyword evidence="3" id="KW-0963">Cytoplasm</keyword>
<comment type="subcellular location">
    <subcellularLocation>
        <location evidence="3">Cytoplasm</location>
    </subcellularLocation>
</comment>
<evidence type="ECO:0000313" key="5">
    <source>
        <dbReference type="EMBL" id="NYE84348.1"/>
    </source>
</evidence>
<comment type="caution">
    <text evidence="5">The sequence shown here is derived from an EMBL/GenBank/DDBJ whole genome shotgun (WGS) entry which is preliminary data.</text>
</comment>
<dbReference type="NCBIfam" id="TIGR01575">
    <property type="entry name" value="rimI"/>
    <property type="match status" value="1"/>
</dbReference>
<dbReference type="RefSeq" id="WP_257021955.1">
    <property type="nucleotide sequence ID" value="NZ_JACBYR010000001.1"/>
</dbReference>
<evidence type="ECO:0000256" key="1">
    <source>
        <dbReference type="ARBA" id="ARBA00022679"/>
    </source>
</evidence>
<feature type="domain" description="N-acetyltransferase" evidence="4">
    <location>
        <begin position="12"/>
        <end position="157"/>
    </location>
</feature>
<evidence type="ECO:0000259" key="4">
    <source>
        <dbReference type="PROSITE" id="PS51186"/>
    </source>
</evidence>
<dbReference type="PROSITE" id="PS51186">
    <property type="entry name" value="GNAT"/>
    <property type="match status" value="1"/>
</dbReference>
<dbReference type="InterPro" id="IPR016181">
    <property type="entry name" value="Acyl_CoA_acyltransferase"/>
</dbReference>
<proteinExistence type="inferred from homology"/>
<keyword evidence="6" id="KW-1185">Reference proteome</keyword>
<evidence type="ECO:0000256" key="3">
    <source>
        <dbReference type="HAMAP-Rule" id="MF_02210"/>
    </source>
</evidence>
<dbReference type="GO" id="GO:0008999">
    <property type="term" value="F:protein-N-terminal-alanine acetyltransferase activity"/>
    <property type="evidence" value="ECO:0007669"/>
    <property type="project" value="UniProtKB-UniRule"/>
</dbReference>
<feature type="binding site" evidence="3">
    <location>
        <position position="118"/>
    </location>
    <ligand>
        <name>acetyl-CoA</name>
        <dbReference type="ChEBI" id="CHEBI:57288"/>
    </ligand>
</feature>
<dbReference type="PANTHER" id="PTHR43877">
    <property type="entry name" value="AMINOALKYLPHOSPHONATE N-ACETYLTRANSFERASE-RELATED-RELATED"/>
    <property type="match status" value="1"/>
</dbReference>
<dbReference type="Gene3D" id="3.40.630.30">
    <property type="match status" value="1"/>
</dbReference>